<dbReference type="EnsemblPlants" id="ORUFI05G25300.1">
    <property type="protein sequence ID" value="ORUFI05G25300.1"/>
    <property type="gene ID" value="ORUFI05G25300"/>
</dbReference>
<reference evidence="5" key="1">
    <citation type="submission" date="2013-06" db="EMBL/GenBank/DDBJ databases">
        <authorList>
            <person name="Zhao Q."/>
        </authorList>
    </citation>
    <scope>NUCLEOTIDE SEQUENCE</scope>
    <source>
        <strain evidence="5">cv. W1943</strain>
    </source>
</reference>
<sequence>MGSVERITSMPRRQVQARDGSVASLAKRTGSPCQQEDDYEGAKTMTNPWTFLPEDIWYHIHSLLPLKDAARTACVSHTFLRSWRYRPNLVFSDAKLGLSGLSESDEVTKELNEKVDLIMKNHSGIGLRTFGLEYYNLVDASYLDRWLQIAVTPAIEELILMFFPEIKAKYYDFPFSLLFDRGGNSIKHLRLSYCAFRPTTSLNFLQRLHLFEVRITGDELGCLLSNSFALEQLKLTHCKELNYLKIPCVLQRLSKLTVFGCTTLQKSQGPTTARRRPLRLLPGNRTPHPPPPQGSRPRKPAPTPAAACRPATACPPASDAAAIDRLLLARSDLAGLVSQIDELVCAALECQSVSAKGKQEIESFSCFLSDTNSSLKQWSSRLKLALQASPEKSKNESKFTSAACSVPATIGNDRLLCSNIDEPDLVVSPSPLVSWRAGACMVDSGKQLFLLTPLTKTKTCSSRCPKSSTTQLKTTTGLDQLNLPNIPVLKLTISDDDCLDLEQSAKANESNTCVMTPNFIKAKKGSSGNSLFSPFSFTVQKSGRALPSPCLRTALSCKQQMFSPISEGSRKEEIPSTGPTQSGKPSEASGDISSDEISKDLASRYPDFYGFNQPTMTTYRRREADDTLDWFLSPLKTCVLMDPSDEKPIAPPARDSKSFIDTPCKGLESDNLQKIKELSDDKPIQTSSVHSKALLGTPWKGLESNILKKGQGISDDKPIQTPAIHSRALLGTPWKGLESTNLKGKQAGETTLKRELWTRFEAVSTNELHFDSSVFQRSDGRRFIDILEEEAS</sequence>
<evidence type="ECO:0000259" key="2">
    <source>
        <dbReference type="Pfam" id="PF00646"/>
    </source>
</evidence>
<name>A0A0E0PQC4_ORYRU</name>
<evidence type="ECO:0000256" key="1">
    <source>
        <dbReference type="SAM" id="MobiDB-lite"/>
    </source>
</evidence>
<feature type="domain" description="At1g61320/AtMIF1 LRR" evidence="3">
    <location>
        <begin position="118"/>
        <end position="265"/>
    </location>
</feature>
<evidence type="ECO:0000313" key="5">
    <source>
        <dbReference type="Proteomes" id="UP000008022"/>
    </source>
</evidence>
<dbReference type="PANTHER" id="PTHR37238">
    <property type="entry name" value="OS05G0532500 PROTEIN"/>
    <property type="match status" value="1"/>
</dbReference>
<dbReference type="PANTHER" id="PTHR37238:SF1">
    <property type="entry name" value="OS05G0532500 PROTEIN"/>
    <property type="match status" value="1"/>
</dbReference>
<dbReference type="SUPFAM" id="SSF52047">
    <property type="entry name" value="RNI-like"/>
    <property type="match status" value="1"/>
</dbReference>
<organism evidence="4 5">
    <name type="scientific">Oryza rufipogon</name>
    <name type="common">Brownbeard rice</name>
    <name type="synonym">Asian wild rice</name>
    <dbReference type="NCBI Taxonomy" id="4529"/>
    <lineage>
        <taxon>Eukaryota</taxon>
        <taxon>Viridiplantae</taxon>
        <taxon>Streptophyta</taxon>
        <taxon>Embryophyta</taxon>
        <taxon>Tracheophyta</taxon>
        <taxon>Spermatophyta</taxon>
        <taxon>Magnoliopsida</taxon>
        <taxon>Liliopsida</taxon>
        <taxon>Poales</taxon>
        <taxon>Poaceae</taxon>
        <taxon>BOP clade</taxon>
        <taxon>Oryzoideae</taxon>
        <taxon>Oryzeae</taxon>
        <taxon>Oryzinae</taxon>
        <taxon>Oryza</taxon>
    </lineage>
</organism>
<dbReference type="Pfam" id="PF23622">
    <property type="entry name" value="LRR_At1g61320_AtMIF1"/>
    <property type="match status" value="1"/>
</dbReference>
<dbReference type="AlphaFoldDB" id="A0A0E0PQC4"/>
<dbReference type="Proteomes" id="UP000008022">
    <property type="component" value="Unassembled WGS sequence"/>
</dbReference>
<dbReference type="InterPro" id="IPR036047">
    <property type="entry name" value="F-box-like_dom_sf"/>
</dbReference>
<dbReference type="HOGENOM" id="CLU_354668_0_0_1"/>
<keyword evidence="5" id="KW-1185">Reference proteome</keyword>
<feature type="compositionally biased region" description="Low complexity" evidence="1">
    <location>
        <begin position="304"/>
        <end position="316"/>
    </location>
</feature>
<dbReference type="STRING" id="4529.A0A0E0PQC4"/>
<feature type="region of interest" description="Disordered" evidence="1">
    <location>
        <begin position="267"/>
        <end position="316"/>
    </location>
</feature>
<dbReference type="InterPro" id="IPR001810">
    <property type="entry name" value="F-box_dom"/>
</dbReference>
<dbReference type="InterPro" id="IPR055357">
    <property type="entry name" value="LRR_At1g61320_AtMIF1"/>
</dbReference>
<feature type="domain" description="F-box" evidence="2">
    <location>
        <begin position="51"/>
        <end position="87"/>
    </location>
</feature>
<dbReference type="SUPFAM" id="SSF81383">
    <property type="entry name" value="F-box domain"/>
    <property type="match status" value="1"/>
</dbReference>
<accession>A0A0E0PQC4</accession>
<feature type="region of interest" description="Disordered" evidence="1">
    <location>
        <begin position="1"/>
        <end position="40"/>
    </location>
</feature>
<dbReference type="OMA" id="EGWESNN"/>
<evidence type="ECO:0000259" key="3">
    <source>
        <dbReference type="Pfam" id="PF23622"/>
    </source>
</evidence>
<reference evidence="4" key="2">
    <citation type="submission" date="2015-06" db="UniProtKB">
        <authorList>
            <consortium name="EnsemblPlants"/>
        </authorList>
    </citation>
    <scope>IDENTIFICATION</scope>
</reference>
<dbReference type="Gramene" id="ORUFI05G25300.1">
    <property type="protein sequence ID" value="ORUFI05G25300.1"/>
    <property type="gene ID" value="ORUFI05G25300"/>
</dbReference>
<proteinExistence type="predicted"/>
<feature type="region of interest" description="Disordered" evidence="1">
    <location>
        <begin position="563"/>
        <end position="594"/>
    </location>
</feature>
<evidence type="ECO:0008006" key="6">
    <source>
        <dbReference type="Google" id="ProtNLM"/>
    </source>
</evidence>
<protein>
    <recommendedName>
        <fullName evidence="6">F-box domain-containing protein</fullName>
    </recommendedName>
</protein>
<dbReference type="Pfam" id="PF00646">
    <property type="entry name" value="F-box"/>
    <property type="match status" value="1"/>
</dbReference>
<evidence type="ECO:0000313" key="4">
    <source>
        <dbReference type="EnsemblPlants" id="ORUFI05G25300.1"/>
    </source>
</evidence>
<dbReference type="eggNOG" id="ENOG502QS76">
    <property type="taxonomic scope" value="Eukaryota"/>
</dbReference>